<dbReference type="InterPro" id="IPR013083">
    <property type="entry name" value="Znf_RING/FYVE/PHD"/>
</dbReference>
<dbReference type="Proteomes" id="UP001153555">
    <property type="component" value="Unassembled WGS sequence"/>
</dbReference>
<feature type="coiled-coil region" evidence="5">
    <location>
        <begin position="191"/>
        <end position="253"/>
    </location>
</feature>
<organism evidence="7 8">
    <name type="scientific">Striga hermonthica</name>
    <name type="common">Purple witchweed</name>
    <name type="synonym">Buchnera hermonthica</name>
    <dbReference type="NCBI Taxonomy" id="68872"/>
    <lineage>
        <taxon>Eukaryota</taxon>
        <taxon>Viridiplantae</taxon>
        <taxon>Streptophyta</taxon>
        <taxon>Embryophyta</taxon>
        <taxon>Tracheophyta</taxon>
        <taxon>Spermatophyta</taxon>
        <taxon>Magnoliopsida</taxon>
        <taxon>eudicotyledons</taxon>
        <taxon>Gunneridae</taxon>
        <taxon>Pentapetalae</taxon>
        <taxon>asterids</taxon>
        <taxon>lamiids</taxon>
        <taxon>Lamiales</taxon>
        <taxon>Orobanchaceae</taxon>
        <taxon>Buchnereae</taxon>
        <taxon>Striga</taxon>
    </lineage>
</organism>
<protein>
    <submittedName>
        <fullName evidence="7">SBP (S-ribonuclease binding protein) family protein</fullName>
    </submittedName>
</protein>
<gene>
    <name evidence="7" type="ORF">SHERM_01907</name>
</gene>
<evidence type="ECO:0000256" key="2">
    <source>
        <dbReference type="ARBA" id="ARBA00022771"/>
    </source>
</evidence>
<evidence type="ECO:0000313" key="8">
    <source>
        <dbReference type="Proteomes" id="UP001153555"/>
    </source>
</evidence>
<dbReference type="OrthoDB" id="1711136at2759"/>
<keyword evidence="2 4" id="KW-0863">Zinc-finger</keyword>
<evidence type="ECO:0000259" key="6">
    <source>
        <dbReference type="PROSITE" id="PS50089"/>
    </source>
</evidence>
<comment type="caution">
    <text evidence="7">The sequence shown here is derived from an EMBL/GenBank/DDBJ whole genome shotgun (WGS) entry which is preliminary data.</text>
</comment>
<reference evidence="7" key="1">
    <citation type="submission" date="2019-12" db="EMBL/GenBank/DDBJ databases">
        <authorList>
            <person name="Scholes J."/>
        </authorList>
    </citation>
    <scope>NUCLEOTIDE SEQUENCE</scope>
</reference>
<dbReference type="FunFam" id="3.30.40.10:FF:000239">
    <property type="entry name" value="probable BOI-related E3 ubiquitin-protein ligase 2"/>
    <property type="match status" value="1"/>
</dbReference>
<dbReference type="AlphaFoldDB" id="A0A9N7NA79"/>
<dbReference type="Pfam" id="PF13920">
    <property type="entry name" value="zf-C3HC4_3"/>
    <property type="match status" value="1"/>
</dbReference>
<dbReference type="PANTHER" id="PTHR42647">
    <property type="entry name" value="SBP (S-RIBONUCLEASE BINDING PROTEIN) FAMILY PROTEIN"/>
    <property type="match status" value="1"/>
</dbReference>
<dbReference type="Gene3D" id="3.30.40.10">
    <property type="entry name" value="Zinc/RING finger domain, C3HC4 (zinc finger)"/>
    <property type="match status" value="1"/>
</dbReference>
<proteinExistence type="predicted"/>
<dbReference type="PROSITE" id="PS50089">
    <property type="entry name" value="ZF_RING_2"/>
    <property type="match status" value="1"/>
</dbReference>
<dbReference type="EMBL" id="CACSLK010027624">
    <property type="protein sequence ID" value="CAA0826710.1"/>
    <property type="molecule type" value="Genomic_DNA"/>
</dbReference>
<sequence length="326" mass="36197">MLGGGKNGNTVIPGFVEENRSQYDNNSVPQLQLFGHVPVQYGPGVGTVNYMGSRKVSNIDNKVREGESSSMQHKLQISLNNSTCPNEVGLKGNFVNIPNNYVSTGLKLSCEDEERNSSISSACENMKGNTNIPVMLSLGSTVKMEIDRQTEEFDRYFKLQEQSILKGVRDINQRHTASLLTALEKGVNRKLLEKDLQIESLNRKNKELGEKIKQASMEAQSWHHKARYNESVVNTLKSNIQQLMEQNTNRAREGSGDSSEVDDAGSCSDQMMRSYKGHICRVCGKKGVSVLVLPCRHLCLCVDCEGFVDVCPVCKTMKTASVCVYM</sequence>
<dbReference type="GO" id="GO:0008270">
    <property type="term" value="F:zinc ion binding"/>
    <property type="evidence" value="ECO:0007669"/>
    <property type="project" value="UniProtKB-KW"/>
</dbReference>
<keyword evidence="5" id="KW-0175">Coiled coil</keyword>
<name>A0A9N7NA79_STRHE</name>
<dbReference type="PANTHER" id="PTHR42647:SF9">
    <property type="entry name" value="S-RIBONUCLEASE BINDING PROTEIN SBP1-RELATED"/>
    <property type="match status" value="1"/>
</dbReference>
<evidence type="ECO:0000256" key="1">
    <source>
        <dbReference type="ARBA" id="ARBA00022723"/>
    </source>
</evidence>
<evidence type="ECO:0000256" key="3">
    <source>
        <dbReference type="ARBA" id="ARBA00022833"/>
    </source>
</evidence>
<dbReference type="PIRSF" id="PIRSF036836">
    <property type="entry name" value="RNase_bind_SBP1"/>
    <property type="match status" value="1"/>
</dbReference>
<accession>A0A9N7NA79</accession>
<dbReference type="CDD" id="cd16649">
    <property type="entry name" value="mRING-HC-C3HC5_CGRF1-like"/>
    <property type="match status" value="1"/>
</dbReference>
<keyword evidence="3" id="KW-0862">Zinc</keyword>
<dbReference type="InterPro" id="IPR001841">
    <property type="entry name" value="Znf_RING"/>
</dbReference>
<evidence type="ECO:0000313" key="7">
    <source>
        <dbReference type="EMBL" id="CAA0826710.1"/>
    </source>
</evidence>
<evidence type="ECO:0000256" key="5">
    <source>
        <dbReference type="SAM" id="Coils"/>
    </source>
</evidence>
<dbReference type="GO" id="GO:0004842">
    <property type="term" value="F:ubiquitin-protein transferase activity"/>
    <property type="evidence" value="ECO:0007669"/>
    <property type="project" value="TreeGrafter"/>
</dbReference>
<keyword evidence="1" id="KW-0479">Metal-binding</keyword>
<keyword evidence="8" id="KW-1185">Reference proteome</keyword>
<evidence type="ECO:0000256" key="4">
    <source>
        <dbReference type="PROSITE-ProRule" id="PRU00175"/>
    </source>
</evidence>
<feature type="domain" description="RING-type" evidence="6">
    <location>
        <begin position="280"/>
        <end position="315"/>
    </location>
</feature>